<dbReference type="RefSeq" id="WP_280030554.1">
    <property type="nucleotide sequence ID" value="NZ_JAOCAP010000041.1"/>
</dbReference>
<dbReference type="EMBL" id="JAOCAP010000041">
    <property type="protein sequence ID" value="MDH1321566.1"/>
    <property type="molecule type" value="Genomic_DNA"/>
</dbReference>
<dbReference type="AlphaFoldDB" id="A0AA42PWG2"/>
<organism evidence="1 2">
    <name type="scientific">Enterobacter bugandensis</name>
    <dbReference type="NCBI Taxonomy" id="881260"/>
    <lineage>
        <taxon>Bacteria</taxon>
        <taxon>Pseudomonadati</taxon>
        <taxon>Pseudomonadota</taxon>
        <taxon>Gammaproteobacteria</taxon>
        <taxon>Enterobacterales</taxon>
        <taxon>Enterobacteriaceae</taxon>
        <taxon>Enterobacter</taxon>
    </lineage>
</organism>
<accession>A0AA42PWG2</accession>
<comment type="caution">
    <text evidence="1">The sequence shown here is derived from an EMBL/GenBank/DDBJ whole genome shotgun (WGS) entry which is preliminary data.</text>
</comment>
<reference evidence="1" key="1">
    <citation type="submission" date="2022-09" db="EMBL/GenBank/DDBJ databases">
        <title>Intensive care unit water sources are persistently colonized with multi-drug resistant bacteria and are the site of extensive horizontal gene transfer of antibiotic resistance genes.</title>
        <authorList>
            <person name="Diorio-Toth L."/>
        </authorList>
    </citation>
    <scope>NUCLEOTIDE SEQUENCE</scope>
    <source>
        <strain evidence="1">GD03936</strain>
    </source>
</reference>
<dbReference type="Gene3D" id="1.20.81.30">
    <property type="entry name" value="Type II secretion system (T2SS), domain F"/>
    <property type="match status" value="1"/>
</dbReference>
<sequence>MKRLHVLRAKLATGGKSKHGAATRWLYRHTFSTGDRLSLYEDLAFLLDNNRTLEVALTNMRDSATDFGKRTSPSAVWLDDCLKAIRNGQSLDVALADWIPPGGRDYQRRRHGWTDIRGASAGDDGGAGLLLPWEPDRWLSGRG</sequence>
<proteinExistence type="predicted"/>
<evidence type="ECO:0000313" key="1">
    <source>
        <dbReference type="EMBL" id="MDH1321566.1"/>
    </source>
</evidence>
<evidence type="ECO:0000313" key="2">
    <source>
        <dbReference type="Proteomes" id="UP001158416"/>
    </source>
</evidence>
<gene>
    <name evidence="1" type="ORF">N5C39_24780</name>
</gene>
<protein>
    <submittedName>
        <fullName evidence="1">Uncharacterized protein</fullName>
    </submittedName>
</protein>
<dbReference type="Proteomes" id="UP001158416">
    <property type="component" value="Unassembled WGS sequence"/>
</dbReference>
<name>A0AA42PWG2_9ENTR</name>
<dbReference type="InterPro" id="IPR042094">
    <property type="entry name" value="T2SS_GspF_sf"/>
</dbReference>